<gene>
    <name evidence="1" type="ORF">VNI00_014143</name>
</gene>
<dbReference type="Proteomes" id="UP001383192">
    <property type="component" value="Unassembled WGS sequence"/>
</dbReference>
<evidence type="ECO:0008006" key="3">
    <source>
        <dbReference type="Google" id="ProtNLM"/>
    </source>
</evidence>
<sequence length="425" mass="49117">MPHIPVELAERIVDYLQDDKLSLLTTSLISRSWTPRSRQHYFADLHLPRLHRPVEEFKDLCAHPLSTISTTRTRKLTLRRPLSLKLWKASFLWLLSPAFESAKSMTVIEALFHSIDEIEIIGAKDLDEWAPLRELIQSGHLQKIRRLTMTRCTRNAAGLRYLLNAFDMLEVLTLDEVYIDKYHIMELGEYSLPETLNRLVIRDQFGLIGFSTQLDLKNSTCLGLREIYIDIGSSFSVIEDLKNFLRRSSVSTRHRRRCTLGVRGVSVKIDALRRLVAETEWTGWELALKGELYMICGIFAAGSPHDRAGSFSSNSNLKYILVEDILGLMNSSRCFQRDFAYFEELLEMDPIFHCVEEILLEVALELSEVELADAGWDERELMVVRGSYPHILMEIVVEAIQDLLPYCHDGGMLRVQELFRKREKR</sequence>
<organism evidence="1 2">
    <name type="scientific">Paramarasmius palmivorus</name>
    <dbReference type="NCBI Taxonomy" id="297713"/>
    <lineage>
        <taxon>Eukaryota</taxon>
        <taxon>Fungi</taxon>
        <taxon>Dikarya</taxon>
        <taxon>Basidiomycota</taxon>
        <taxon>Agaricomycotina</taxon>
        <taxon>Agaricomycetes</taxon>
        <taxon>Agaricomycetidae</taxon>
        <taxon>Agaricales</taxon>
        <taxon>Marasmiineae</taxon>
        <taxon>Marasmiaceae</taxon>
        <taxon>Paramarasmius</taxon>
    </lineage>
</organism>
<reference evidence="1 2" key="1">
    <citation type="submission" date="2024-01" db="EMBL/GenBank/DDBJ databases">
        <title>A draft genome for a cacao thread blight-causing isolate of Paramarasmius palmivorus.</title>
        <authorList>
            <person name="Baruah I.K."/>
            <person name="Bukari Y."/>
            <person name="Amoako-Attah I."/>
            <person name="Meinhardt L.W."/>
            <person name="Bailey B.A."/>
            <person name="Cohen S.P."/>
        </authorList>
    </citation>
    <scope>NUCLEOTIDE SEQUENCE [LARGE SCALE GENOMIC DNA]</scope>
    <source>
        <strain evidence="1 2">GH-12</strain>
    </source>
</reference>
<proteinExistence type="predicted"/>
<keyword evidence="2" id="KW-1185">Reference proteome</keyword>
<dbReference type="AlphaFoldDB" id="A0AAW0BVR8"/>
<protein>
    <recommendedName>
        <fullName evidence="3">F-box domain-containing protein</fullName>
    </recommendedName>
</protein>
<comment type="caution">
    <text evidence="1">The sequence shown here is derived from an EMBL/GenBank/DDBJ whole genome shotgun (WGS) entry which is preliminary data.</text>
</comment>
<dbReference type="EMBL" id="JAYKXP010000076">
    <property type="protein sequence ID" value="KAK7030399.1"/>
    <property type="molecule type" value="Genomic_DNA"/>
</dbReference>
<accession>A0AAW0BVR8</accession>
<name>A0AAW0BVR8_9AGAR</name>
<evidence type="ECO:0000313" key="2">
    <source>
        <dbReference type="Proteomes" id="UP001383192"/>
    </source>
</evidence>
<evidence type="ECO:0000313" key="1">
    <source>
        <dbReference type="EMBL" id="KAK7030399.1"/>
    </source>
</evidence>